<feature type="region of interest" description="Disordered" evidence="1">
    <location>
        <begin position="336"/>
        <end position="370"/>
    </location>
</feature>
<dbReference type="EMBL" id="PDLN01000017">
    <property type="protein sequence ID" value="RDW62806.1"/>
    <property type="molecule type" value="Genomic_DNA"/>
</dbReference>
<comment type="caution">
    <text evidence="2">The sequence shown here is derived from an EMBL/GenBank/DDBJ whole genome shotgun (WGS) entry which is preliminary data.</text>
</comment>
<feature type="region of interest" description="Disordered" evidence="1">
    <location>
        <begin position="459"/>
        <end position="504"/>
    </location>
</feature>
<dbReference type="Proteomes" id="UP000256328">
    <property type="component" value="Unassembled WGS sequence"/>
</dbReference>
<sequence>MSFASRPHIASQFQTTQPFHVVNNPEHGEEATQRRPSSIRSCPRKPDSAPQPHARNLPLERKPSLRLMPLINRFEALDSSSFEPLATSEVRASSPLQVLRQRPRIDAQPRAQLSNIVGPDVHRFKNVFTEDWKRRVSTTDTGTSTEVGYRDDDSAAESTKESRDVVLSCQGARLLSSAEIEQMNTSGTLPEERGDVRRSQSLSVKDKIKLFDQAQSIVATKKVDPPAFKQLTKTQIVPSPDSEQRSIEKAGLAHPHPVITPTKPGFRLHEPILDTPTKRPFREATPRLPIPQAPLKMTSDFPSPPKVKLSNVYTNNNHLPARGRAMLRHKDMHITEPRLGRQLRSPPKMITNSQSPSKERGGGHSTVPVDSDHIAIHNRQWDLHLSDKMEIIHSNAAQGNGLSQISNNDGKDSRQSSRDGYDRTRILSKRPAGKIGSRIAALKRLFDGNSREIESSTYRMPIPTTSSTPQNVASGSLHTTSKAQTAMPGSFPRRTKPIAKPPEPGFQRILTAVKPPKARGKIGDKIKLFESIAKGREILGRPFRGSTSSTRKIRGSHLSTNPFRRSSRTVSYSELNEITEEFNETGGFDGKREMEGKRRSLAGLWHDIKPAGANGSSRRTDEADEDKQDRAREPGFDIGVDAGLLFVKQAKCNIREPKPVRLVEMKRMVALCKDFVGSGNVSGSANGGAYKENFGREVRG</sequence>
<feature type="compositionally biased region" description="Basic and acidic residues" evidence="1">
    <location>
        <begin position="148"/>
        <end position="161"/>
    </location>
</feature>
<organism evidence="2 3">
    <name type="scientific">Coleophoma crateriformis</name>
    <dbReference type="NCBI Taxonomy" id="565419"/>
    <lineage>
        <taxon>Eukaryota</taxon>
        <taxon>Fungi</taxon>
        <taxon>Dikarya</taxon>
        <taxon>Ascomycota</taxon>
        <taxon>Pezizomycotina</taxon>
        <taxon>Leotiomycetes</taxon>
        <taxon>Helotiales</taxon>
        <taxon>Dermateaceae</taxon>
        <taxon>Coleophoma</taxon>
    </lineage>
</organism>
<name>A0A3D8QLU9_9HELO</name>
<accession>A0A3D8QLU9</accession>
<evidence type="ECO:0000256" key="1">
    <source>
        <dbReference type="SAM" id="MobiDB-lite"/>
    </source>
</evidence>
<proteinExistence type="predicted"/>
<evidence type="ECO:0000313" key="3">
    <source>
        <dbReference type="Proteomes" id="UP000256328"/>
    </source>
</evidence>
<feature type="region of interest" description="Disordered" evidence="1">
    <location>
        <begin position="291"/>
        <end position="313"/>
    </location>
</feature>
<feature type="region of interest" description="Disordered" evidence="1">
    <location>
        <begin position="1"/>
        <end position="61"/>
    </location>
</feature>
<feature type="compositionally biased region" description="Polar residues" evidence="1">
    <location>
        <begin position="459"/>
        <end position="484"/>
    </location>
</feature>
<reference evidence="2 3" key="1">
    <citation type="journal article" date="2018" name="IMA Fungus">
        <title>IMA Genome-F 9: Draft genome sequence of Annulohypoxylon stygium, Aspergillus mulundensis, Berkeleyomyces basicola (syn. Thielaviopsis basicola), Ceratocystis smalleyi, two Cercospora beticola strains, Coleophoma cylindrospora, Fusarium fracticaudum, Phialophora cf. hyalina, and Morchella septimelata.</title>
        <authorList>
            <person name="Wingfield B.D."/>
            <person name="Bills G.F."/>
            <person name="Dong Y."/>
            <person name="Huang W."/>
            <person name="Nel W.J."/>
            <person name="Swalarsk-Parry B.S."/>
            <person name="Vaghefi N."/>
            <person name="Wilken P.M."/>
            <person name="An Z."/>
            <person name="de Beer Z.W."/>
            <person name="De Vos L."/>
            <person name="Chen L."/>
            <person name="Duong T.A."/>
            <person name="Gao Y."/>
            <person name="Hammerbacher A."/>
            <person name="Kikkert J.R."/>
            <person name="Li Y."/>
            <person name="Li H."/>
            <person name="Li K."/>
            <person name="Li Q."/>
            <person name="Liu X."/>
            <person name="Ma X."/>
            <person name="Naidoo K."/>
            <person name="Pethybridge S.J."/>
            <person name="Sun J."/>
            <person name="Steenkamp E.T."/>
            <person name="van der Nest M.A."/>
            <person name="van Wyk S."/>
            <person name="Wingfield M.J."/>
            <person name="Xiong C."/>
            <person name="Yue Q."/>
            <person name="Zhang X."/>
        </authorList>
    </citation>
    <scope>NUCLEOTIDE SEQUENCE [LARGE SCALE GENOMIC DNA]</scope>
    <source>
        <strain evidence="2 3">BP5796</strain>
    </source>
</reference>
<dbReference type="OrthoDB" id="3597533at2759"/>
<gene>
    <name evidence="2" type="ORF">BP5796_11108</name>
</gene>
<feature type="region of interest" description="Disordered" evidence="1">
    <location>
        <begin position="606"/>
        <end position="634"/>
    </location>
</feature>
<protein>
    <submittedName>
        <fullName evidence="2">Uncharacterized protein</fullName>
    </submittedName>
</protein>
<feature type="region of interest" description="Disordered" evidence="1">
    <location>
        <begin position="136"/>
        <end position="161"/>
    </location>
</feature>
<feature type="compositionally biased region" description="Polar residues" evidence="1">
    <location>
        <begin position="398"/>
        <end position="408"/>
    </location>
</feature>
<feature type="region of interest" description="Disordered" evidence="1">
    <location>
        <begin position="398"/>
        <end position="429"/>
    </location>
</feature>
<feature type="compositionally biased region" description="Basic and acidic residues" evidence="1">
    <location>
        <begin position="409"/>
        <end position="425"/>
    </location>
</feature>
<evidence type="ECO:0000313" key="2">
    <source>
        <dbReference type="EMBL" id="RDW62806.1"/>
    </source>
</evidence>
<dbReference type="AlphaFoldDB" id="A0A3D8QLU9"/>
<feature type="region of interest" description="Disordered" evidence="1">
    <location>
        <begin position="541"/>
        <end position="565"/>
    </location>
</feature>
<keyword evidence="3" id="KW-1185">Reference proteome</keyword>